<dbReference type="RefSeq" id="WP_091470546.1">
    <property type="nucleotide sequence ID" value="NZ_FNFX01000002.1"/>
</dbReference>
<protein>
    <submittedName>
        <fullName evidence="3">Fucose 4-O-acetylase</fullName>
    </submittedName>
</protein>
<feature type="transmembrane region" description="Helical" evidence="1">
    <location>
        <begin position="297"/>
        <end position="319"/>
    </location>
</feature>
<keyword evidence="1" id="KW-0472">Membrane</keyword>
<name>A0A1G9AW78_9PROT</name>
<reference evidence="4" key="1">
    <citation type="submission" date="2016-10" db="EMBL/GenBank/DDBJ databases">
        <authorList>
            <person name="Varghese N."/>
            <person name="Submissions S."/>
        </authorList>
    </citation>
    <scope>NUCLEOTIDE SEQUENCE [LARGE SCALE GENOMIC DNA]</scope>
    <source>
        <strain evidence="4">CBMB127</strain>
    </source>
</reference>
<evidence type="ECO:0000313" key="3">
    <source>
        <dbReference type="EMBL" id="SDK30825.1"/>
    </source>
</evidence>
<feature type="transmembrane region" description="Helical" evidence="1">
    <location>
        <begin position="140"/>
        <end position="157"/>
    </location>
</feature>
<dbReference type="OrthoDB" id="9809782at2"/>
<dbReference type="Pfam" id="PF01757">
    <property type="entry name" value="Acyl_transf_3"/>
    <property type="match status" value="1"/>
</dbReference>
<keyword evidence="1" id="KW-0812">Transmembrane</keyword>
<keyword evidence="1" id="KW-1133">Transmembrane helix</keyword>
<keyword evidence="4" id="KW-1185">Reference proteome</keyword>
<dbReference type="GO" id="GO:0016747">
    <property type="term" value="F:acyltransferase activity, transferring groups other than amino-acyl groups"/>
    <property type="evidence" value="ECO:0007669"/>
    <property type="project" value="InterPro"/>
</dbReference>
<gene>
    <name evidence="3" type="ORF">SAMN05192566_0818</name>
</gene>
<feature type="transmembrane region" description="Helical" evidence="1">
    <location>
        <begin position="267"/>
        <end position="285"/>
    </location>
</feature>
<dbReference type="STRING" id="492660.SAMN05192566_0818"/>
<proteinExistence type="predicted"/>
<feature type="transmembrane region" description="Helical" evidence="1">
    <location>
        <begin position="107"/>
        <end position="128"/>
    </location>
</feature>
<evidence type="ECO:0000256" key="1">
    <source>
        <dbReference type="SAM" id="Phobius"/>
    </source>
</evidence>
<evidence type="ECO:0000259" key="2">
    <source>
        <dbReference type="Pfam" id="PF01757"/>
    </source>
</evidence>
<dbReference type="InterPro" id="IPR002656">
    <property type="entry name" value="Acyl_transf_3_dom"/>
</dbReference>
<feature type="transmembrane region" description="Helical" evidence="1">
    <location>
        <begin position="68"/>
        <end position="87"/>
    </location>
</feature>
<feature type="transmembrane region" description="Helical" evidence="1">
    <location>
        <begin position="169"/>
        <end position="188"/>
    </location>
</feature>
<evidence type="ECO:0000313" key="4">
    <source>
        <dbReference type="Proteomes" id="UP000198629"/>
    </source>
</evidence>
<accession>A0A1G9AW78</accession>
<dbReference type="AlphaFoldDB" id="A0A1G9AW78"/>
<feature type="transmembrane region" description="Helical" evidence="1">
    <location>
        <begin position="200"/>
        <end position="223"/>
    </location>
</feature>
<dbReference type="Proteomes" id="UP000198629">
    <property type="component" value="Unassembled WGS sequence"/>
</dbReference>
<feature type="transmembrane region" description="Helical" evidence="1">
    <location>
        <begin position="235"/>
        <end position="255"/>
    </location>
</feature>
<dbReference type="EMBL" id="FNFX01000002">
    <property type="protein sequence ID" value="SDK30825.1"/>
    <property type="molecule type" value="Genomic_DNA"/>
</dbReference>
<organism evidence="3 4">
    <name type="scientific">Methylophilus rhizosphaerae</name>
    <dbReference type="NCBI Taxonomy" id="492660"/>
    <lineage>
        <taxon>Bacteria</taxon>
        <taxon>Pseudomonadati</taxon>
        <taxon>Pseudomonadota</taxon>
        <taxon>Betaproteobacteria</taxon>
        <taxon>Nitrosomonadales</taxon>
        <taxon>Methylophilaceae</taxon>
        <taxon>Methylophilus</taxon>
    </lineage>
</organism>
<sequence>MRDDRIDILRFIGLAMIILAHVDPPALLFQLRNFDVPLMIVVSAMSFRVSYQKRESYLTYFWKRFKRLVLPVWFFLTVYFLALFAIDPENTDLNAHTILTSYTLLEGIGYVWIIRVFLLVAIVSPLLFHWHQNIADNCKYYGVLTVSFIAYEGLRYFALPYIQAGSGELIASALLYLIPYSLIFAIGLRMAQAKEKQLHVMALTSAGIFVLAGLILLLSHGGWLPTQALKYPPSIYYLSYAVLISSLLWMSSDFLNRFLTSTKVKPLVMFIAANSIWIYLWHIPVIKAVHTHFLLKYLIAFTVAVSVTYVQVRAVSYLLKHIHHAELRKNIKMIFTG</sequence>
<feature type="domain" description="Acyltransferase 3" evidence="2">
    <location>
        <begin position="5"/>
        <end position="308"/>
    </location>
</feature>